<keyword evidence="4" id="KW-0406">Ion transport</keyword>
<sequence length="790" mass="90804">MAKRKVYTQQELEDIIEAGDFSKFVVAFSHGAKPNLRDEDNQMIPFEKALSTKGCGGFIMVCLFAGCDPNYVNPILNKAAIHYAIDSWSTDNLSELVKRPNFQVDVDHMYEGETALSRLIKSLKKENAPSLTDAIRLLLNKGASPNIVDSDGKSLMEQVLLNETISQEIRTSLIVEFLKTPEISLVNYLEGLDYLLMHSLDGNSNLLYYLLVRPLLSKPVWQMLDTLSQYRMNIVNWDNKKMLRRLLIEHITKHTEKALETVLATLEKNSPQENEYLVELAVKAGSWSTALELLKSEFLKTVAKSTLLKTMIKQVQLKPLDNYLQRNEYQECLLQWLKDRREFINDFDNELKTPLHYAVLCRNEIAIRVHLKEGARLGVCNDNNRFVIEDMDAKLLEKHFDYCITGRGEKTSHEGYEIIMNFLNMTNENNELDIAPIACMARSKELCTLLEHPLITCFLQLKWSRLTTIFITTHFIINIILSLILWIHICLRFPKRHNNELPIWIVKSLLQVLIGYLLIVEVFCFAIAKHWGRLFHFILIFMLILTNIECGDDIQRLISVFAIMLMGIKLMNLIGALPVPFISVHMLMLRQVASTFATSLLQYSMLLFNFSLCFYVLFSKPSSTNSANSTDSANLTGSANATDNHFSLSFEKLDLSFIKTLVMFNGENDNIDANGYFSIFVVIIFMFMVMVLTNLLGGLAFGDTQTIRAQVELNAAICRANVLYNYEELLDWSSPRMERLIRFFKKLMRIHADTYSYISIFPKQKNRAKCFAFLVQNPFQSLCFWHRSPA</sequence>
<keyword evidence="3" id="KW-0040">ANK repeat</keyword>
<feature type="transmembrane region" description="Helical" evidence="6">
    <location>
        <begin position="600"/>
        <end position="618"/>
    </location>
</feature>
<keyword evidence="5" id="KW-0407">Ion channel</keyword>
<evidence type="ECO:0000256" key="2">
    <source>
        <dbReference type="ARBA" id="ARBA00022737"/>
    </source>
</evidence>
<evidence type="ECO:0000256" key="3">
    <source>
        <dbReference type="ARBA" id="ARBA00023043"/>
    </source>
</evidence>
<organism evidence="7 8">
    <name type="scientific">Drosophila albomicans</name>
    <name type="common">Fruit fly</name>
    <dbReference type="NCBI Taxonomy" id="7291"/>
    <lineage>
        <taxon>Eukaryota</taxon>
        <taxon>Metazoa</taxon>
        <taxon>Ecdysozoa</taxon>
        <taxon>Arthropoda</taxon>
        <taxon>Hexapoda</taxon>
        <taxon>Insecta</taxon>
        <taxon>Pterygota</taxon>
        <taxon>Neoptera</taxon>
        <taxon>Endopterygota</taxon>
        <taxon>Diptera</taxon>
        <taxon>Brachycera</taxon>
        <taxon>Muscomorpha</taxon>
        <taxon>Ephydroidea</taxon>
        <taxon>Drosophilidae</taxon>
        <taxon>Drosophila</taxon>
    </lineage>
</organism>
<dbReference type="RefSeq" id="XP_051858176.1">
    <property type="nucleotide sequence ID" value="XM_052002216.1"/>
</dbReference>
<gene>
    <name evidence="8" type="primary">LOC127565101</name>
</gene>
<keyword evidence="6" id="KW-0812">Transmembrane</keyword>
<dbReference type="GO" id="GO:0022857">
    <property type="term" value="F:transmembrane transporter activity"/>
    <property type="evidence" value="ECO:0007669"/>
    <property type="project" value="TreeGrafter"/>
</dbReference>
<name>A0A9C6W3Q0_DROAB</name>
<accession>A0A9C6W3Q0</accession>
<feature type="transmembrane region" description="Helical" evidence="6">
    <location>
        <begin position="676"/>
        <end position="701"/>
    </location>
</feature>
<feature type="transmembrane region" description="Helical" evidence="6">
    <location>
        <begin position="534"/>
        <end position="550"/>
    </location>
</feature>
<keyword evidence="1" id="KW-0813">Transport</keyword>
<dbReference type="InterPro" id="IPR036770">
    <property type="entry name" value="Ankyrin_rpt-contain_sf"/>
</dbReference>
<dbReference type="GeneID" id="127565101"/>
<evidence type="ECO:0000313" key="8">
    <source>
        <dbReference type="RefSeq" id="XP_051858176.1"/>
    </source>
</evidence>
<dbReference type="Gene3D" id="1.25.40.20">
    <property type="entry name" value="Ankyrin repeat-containing domain"/>
    <property type="match status" value="2"/>
</dbReference>
<evidence type="ECO:0000256" key="4">
    <source>
        <dbReference type="ARBA" id="ARBA00023065"/>
    </source>
</evidence>
<feature type="transmembrane region" description="Helical" evidence="6">
    <location>
        <begin position="469"/>
        <end position="491"/>
    </location>
</feature>
<dbReference type="Proteomes" id="UP000515160">
    <property type="component" value="Chromosome 2L"/>
</dbReference>
<evidence type="ECO:0000256" key="1">
    <source>
        <dbReference type="ARBA" id="ARBA00022448"/>
    </source>
</evidence>
<feature type="transmembrane region" description="Helical" evidence="6">
    <location>
        <begin position="557"/>
        <end position="580"/>
    </location>
</feature>
<evidence type="ECO:0000256" key="6">
    <source>
        <dbReference type="SAM" id="Phobius"/>
    </source>
</evidence>
<protein>
    <submittedName>
        <fullName evidence="8">Transient receptor potential cation channel protein painless-like</fullName>
    </submittedName>
</protein>
<proteinExistence type="predicted"/>
<reference evidence="8" key="1">
    <citation type="submission" date="2025-08" db="UniProtKB">
        <authorList>
            <consortium name="RefSeq"/>
        </authorList>
    </citation>
    <scope>IDENTIFICATION</scope>
    <source>
        <strain evidence="8">15112-1751.03</strain>
        <tissue evidence="8">Whole Adult</tissue>
    </source>
</reference>
<dbReference type="GO" id="GO:0034220">
    <property type="term" value="P:monoatomic ion transmembrane transport"/>
    <property type="evidence" value="ECO:0007669"/>
    <property type="project" value="UniProtKB-KW"/>
</dbReference>
<dbReference type="PANTHER" id="PTHR47143">
    <property type="entry name" value="TRANSIENT RECEPTOR POTENTIAL CATION CHANNEL PROTEIN PAINLESS"/>
    <property type="match status" value="1"/>
</dbReference>
<dbReference type="GO" id="GO:1902495">
    <property type="term" value="C:transmembrane transporter complex"/>
    <property type="evidence" value="ECO:0007669"/>
    <property type="project" value="TreeGrafter"/>
</dbReference>
<dbReference type="OrthoDB" id="2157354at2759"/>
<dbReference type="SUPFAM" id="SSF48403">
    <property type="entry name" value="Ankyrin repeat"/>
    <property type="match status" value="1"/>
</dbReference>
<keyword evidence="2" id="KW-0677">Repeat</keyword>
<evidence type="ECO:0000256" key="5">
    <source>
        <dbReference type="ARBA" id="ARBA00023303"/>
    </source>
</evidence>
<keyword evidence="7" id="KW-1185">Reference proteome</keyword>
<keyword evidence="6" id="KW-1133">Transmembrane helix</keyword>
<dbReference type="AlphaFoldDB" id="A0A9C6W3Q0"/>
<feature type="transmembrane region" description="Helical" evidence="6">
    <location>
        <begin position="503"/>
        <end position="528"/>
    </location>
</feature>
<evidence type="ECO:0000313" key="7">
    <source>
        <dbReference type="Proteomes" id="UP000515160"/>
    </source>
</evidence>
<dbReference type="InterPro" id="IPR052076">
    <property type="entry name" value="TRP_cation_channel"/>
</dbReference>
<keyword evidence="6" id="KW-0472">Membrane</keyword>
<dbReference type="PANTHER" id="PTHR47143:SF4">
    <property type="entry name" value="TRANSIENT RECEPTOR POTENTIAL CATION CHANNEL PROTEIN PAINLESS"/>
    <property type="match status" value="1"/>
</dbReference>